<dbReference type="EMBL" id="JAMZIH010000201">
    <property type="protein sequence ID" value="KAJ1679745.1"/>
    <property type="molecule type" value="Genomic_DNA"/>
</dbReference>
<dbReference type="Proteomes" id="UP001145114">
    <property type="component" value="Unassembled WGS sequence"/>
</dbReference>
<protein>
    <submittedName>
        <fullName evidence="1">RNA export factor gle2</fullName>
    </submittedName>
</protein>
<feature type="non-terminal residue" evidence="1">
    <location>
        <position position="1"/>
    </location>
</feature>
<comment type="caution">
    <text evidence="1">The sequence shown here is derived from an EMBL/GenBank/DDBJ whole genome shotgun (WGS) entry which is preliminary data.</text>
</comment>
<gene>
    <name evidence="1" type="primary">GLE2</name>
    <name evidence="1" type="ORF">EV182_001410</name>
</gene>
<evidence type="ECO:0000313" key="2">
    <source>
        <dbReference type="Proteomes" id="UP001145114"/>
    </source>
</evidence>
<keyword evidence="2" id="KW-1185">Reference proteome</keyword>
<evidence type="ECO:0000313" key="1">
    <source>
        <dbReference type="EMBL" id="KAJ1679745.1"/>
    </source>
</evidence>
<name>A0ACC1HT42_9FUNG</name>
<sequence length="284" mass="31204">ANNQCVPYASHNHGKPVLTTCWSPDSKFLFSGGADNLVYMMDVDTKQTKVVAKHDQPIQAVRIVMTGSEPVLATGSWDKTIKFWDLKQEAPVHSIDLPERCYAMDSRGSILVAALAELQYFCFDTNSPQTPRTTKSQNSYQLTSVAIFHDGTGYVGGSIEGRAEIQVFNPTSDKDCFAYRCHRSNGQTFPINQVRVNPSTGTFITAGGDGEMIVWDKDSKSRTGSFASEPKAPVTACAYTSDGNRVAYATGEDWSKGVRNVEKTLTGRIMIRNLTPTLRDPKKA</sequence>
<accession>A0ACC1HT42</accession>
<reference evidence="1" key="1">
    <citation type="submission" date="2022-06" db="EMBL/GenBank/DDBJ databases">
        <title>Phylogenomic reconstructions and comparative analyses of Kickxellomycotina fungi.</title>
        <authorList>
            <person name="Reynolds N.K."/>
            <person name="Stajich J.E."/>
            <person name="Barry K."/>
            <person name="Grigoriev I.V."/>
            <person name="Crous P."/>
            <person name="Smith M.E."/>
        </authorList>
    </citation>
    <scope>NUCLEOTIDE SEQUENCE</scope>
    <source>
        <strain evidence="1">RSA 2271</strain>
    </source>
</reference>
<organism evidence="1 2">
    <name type="scientific">Spiromyces aspiralis</name>
    <dbReference type="NCBI Taxonomy" id="68401"/>
    <lineage>
        <taxon>Eukaryota</taxon>
        <taxon>Fungi</taxon>
        <taxon>Fungi incertae sedis</taxon>
        <taxon>Zoopagomycota</taxon>
        <taxon>Kickxellomycotina</taxon>
        <taxon>Kickxellomycetes</taxon>
        <taxon>Kickxellales</taxon>
        <taxon>Kickxellaceae</taxon>
        <taxon>Spiromyces</taxon>
    </lineage>
</organism>
<proteinExistence type="predicted"/>